<dbReference type="InterPro" id="IPR018201">
    <property type="entry name" value="Ketoacyl_synth_AS"/>
</dbReference>
<dbReference type="PROSITE" id="PS52004">
    <property type="entry name" value="KS3_2"/>
    <property type="match status" value="1"/>
</dbReference>
<feature type="compositionally biased region" description="Low complexity" evidence="4">
    <location>
        <begin position="621"/>
        <end position="634"/>
    </location>
</feature>
<reference evidence="8" key="1">
    <citation type="submission" date="2023-07" db="EMBL/GenBank/DDBJ databases">
        <title>30 novel species of actinomycetes from the DSMZ collection.</title>
        <authorList>
            <person name="Nouioui I."/>
        </authorList>
    </citation>
    <scope>NUCLEOTIDE SEQUENCE [LARGE SCALE GENOMIC DNA]</scope>
    <source>
        <strain evidence="8">DSM 41981</strain>
    </source>
</reference>
<dbReference type="Pfam" id="PF16197">
    <property type="entry name" value="KAsynt_C_assoc"/>
    <property type="match status" value="1"/>
</dbReference>
<sequence>MSEAIDTEGVRALMENQLRLSRRLRARIAELEDAAHAPVAVVGMGLRLPPALNTPEAYWEFLTGTGSALSGIPADRPGLRAVHDPTPGRPGRSYVDRAAFLTSVADFDAGFFGVSRREARLLDPQQRMLLETSWEALERAGIAVRRADRLDVGIYLGMMTSEYSERNEDRRDTSRIDPYYITGGGLSFGAGRVSHLLGFSGPVMGVETACSSSMTTLHLAVQALRRRECRYALAAGANLLLSGNLMVSLCQTRALAPDGRSKSFLATADGYGRGEGVGVVALMRLDDAEREGRPVLAIVRGTAVNHDGAASGLTAPNGPAQREVIEAALADARTAPADVGYVEAHGTGTVLGDPIEIGALDGVLGEAVRRRGTPLSIGSVKSRLGHLEGASGIASVIKTVLMLGHGVIPAAADPADGDLNPHIPWDRLGFTVPRRPAPWPELPRRIAGINSFGMSGTNVHAVLEAYRAPAAEPAPPRPGRPELLVLSAKDPVALDHLADRTEALLRATDDTRLAGLCHTLRAGRAPFPYRLAVVAPTARALADGLAEYRARGLPTTPAPVPPRRFTLRVEGPPAALAAVATELTTAHPLLGTTPTPPDGVPATSEGAPAGPEGDSAGPDNAPGAPTAPHGTPATPAATLRALLTRLGIPTTLADDTSPDSQYSPDATREPTREPTRDPDGASPAPTDRPDLEDATPEPTTSEPTTPEPALAPTPAVRIELSWEAGGRRTTLPLAGDRPGDAPGLLAAALAALFTAGADPRLAPLAAPGTRFAADLPTYPFRPIRYWIDEPRDAARTGPGTAAATGVPLPDSLDPEPLTRYLLAVLGDVLQADGLDPGLSFLDVGGDSFLSTLFITRVEEHFDVGMTADELSLDQPLRDLLGTLARSIAATAGARQEVGA</sequence>
<dbReference type="GO" id="GO:0016747">
    <property type="term" value="F:acyltransferase activity, transferring groups other than amino-acyl groups"/>
    <property type="evidence" value="ECO:0007669"/>
    <property type="project" value="UniProtKB-ARBA"/>
</dbReference>
<name>A0ABD5EG48_9ACTN</name>
<organism evidence="7 8">
    <name type="scientific">Streptomyces doudnae</name>
    <dbReference type="NCBI Taxonomy" id="3075536"/>
    <lineage>
        <taxon>Bacteria</taxon>
        <taxon>Bacillati</taxon>
        <taxon>Actinomycetota</taxon>
        <taxon>Actinomycetes</taxon>
        <taxon>Kitasatosporales</taxon>
        <taxon>Streptomycetaceae</taxon>
        <taxon>Streptomyces</taxon>
    </lineage>
</organism>
<dbReference type="InterPro" id="IPR014031">
    <property type="entry name" value="Ketoacyl_synth_C"/>
</dbReference>
<dbReference type="PROSITE" id="PS50075">
    <property type="entry name" value="CARRIER"/>
    <property type="match status" value="1"/>
</dbReference>
<feature type="domain" description="Ketosynthase family 3 (KS3)" evidence="6">
    <location>
        <begin position="36"/>
        <end position="465"/>
    </location>
</feature>
<evidence type="ECO:0000256" key="2">
    <source>
        <dbReference type="ARBA" id="ARBA00023268"/>
    </source>
</evidence>
<evidence type="ECO:0000256" key="4">
    <source>
        <dbReference type="SAM" id="MobiDB-lite"/>
    </source>
</evidence>
<dbReference type="InterPro" id="IPR020841">
    <property type="entry name" value="PKS_Beta-ketoAc_synthase_dom"/>
</dbReference>
<keyword evidence="8" id="KW-1185">Reference proteome</keyword>
<dbReference type="PANTHER" id="PTHR43775">
    <property type="entry name" value="FATTY ACID SYNTHASE"/>
    <property type="match status" value="1"/>
</dbReference>
<dbReference type="PANTHER" id="PTHR43775:SF51">
    <property type="entry name" value="INACTIVE PHENOLPHTHIOCEROL SYNTHESIS POLYKETIDE SYNTHASE TYPE I PKS1-RELATED"/>
    <property type="match status" value="1"/>
</dbReference>
<evidence type="ECO:0000256" key="1">
    <source>
        <dbReference type="ARBA" id="ARBA00022679"/>
    </source>
</evidence>
<keyword evidence="3" id="KW-0012">Acyltransferase</keyword>
<feature type="domain" description="Carrier" evidence="5">
    <location>
        <begin position="812"/>
        <end position="887"/>
    </location>
</feature>
<dbReference type="InterPro" id="IPR050091">
    <property type="entry name" value="PKS_NRPS_Biosynth_Enz"/>
</dbReference>
<dbReference type="Proteomes" id="UP001183535">
    <property type="component" value="Unassembled WGS sequence"/>
</dbReference>
<comment type="caution">
    <text evidence="7">The sequence shown here is derived from an EMBL/GenBank/DDBJ whole genome shotgun (WGS) entry which is preliminary data.</text>
</comment>
<dbReference type="RefSeq" id="WP_311638465.1">
    <property type="nucleotide sequence ID" value="NZ_JAVRES010000001.1"/>
</dbReference>
<evidence type="ECO:0000256" key="3">
    <source>
        <dbReference type="ARBA" id="ARBA00023315"/>
    </source>
</evidence>
<feature type="compositionally biased region" description="Basic and acidic residues" evidence="4">
    <location>
        <begin position="666"/>
        <end position="679"/>
    </location>
</feature>
<dbReference type="Pfam" id="PF00109">
    <property type="entry name" value="ketoacyl-synt"/>
    <property type="match status" value="1"/>
</dbReference>
<evidence type="ECO:0000259" key="6">
    <source>
        <dbReference type="PROSITE" id="PS52004"/>
    </source>
</evidence>
<dbReference type="InterPro" id="IPR036736">
    <property type="entry name" value="ACP-like_sf"/>
</dbReference>
<dbReference type="SMART" id="SM00825">
    <property type="entry name" value="PKS_KS"/>
    <property type="match status" value="1"/>
</dbReference>
<evidence type="ECO:0000259" key="5">
    <source>
        <dbReference type="PROSITE" id="PS50075"/>
    </source>
</evidence>
<feature type="region of interest" description="Disordered" evidence="4">
    <location>
        <begin position="650"/>
        <end position="713"/>
    </location>
</feature>
<protein>
    <submittedName>
        <fullName evidence="7">Beta-ketoacyl synthase N-terminal-like domain-containing protein</fullName>
    </submittedName>
</protein>
<dbReference type="InterPro" id="IPR014030">
    <property type="entry name" value="Ketoacyl_synth_N"/>
</dbReference>
<evidence type="ECO:0000313" key="7">
    <source>
        <dbReference type="EMBL" id="MDT0433643.1"/>
    </source>
</evidence>
<gene>
    <name evidence="7" type="ORF">RM877_03000</name>
</gene>
<dbReference type="AlphaFoldDB" id="A0ABD5EG48"/>
<dbReference type="CDD" id="cd00833">
    <property type="entry name" value="PKS"/>
    <property type="match status" value="1"/>
</dbReference>
<feature type="region of interest" description="Disordered" evidence="4">
    <location>
        <begin position="588"/>
        <end position="634"/>
    </location>
</feature>
<dbReference type="InterPro" id="IPR009081">
    <property type="entry name" value="PP-bd_ACP"/>
</dbReference>
<dbReference type="SUPFAM" id="SSF53901">
    <property type="entry name" value="Thiolase-like"/>
    <property type="match status" value="1"/>
</dbReference>
<dbReference type="Gene3D" id="3.40.47.10">
    <property type="match status" value="1"/>
</dbReference>
<dbReference type="SUPFAM" id="SSF47336">
    <property type="entry name" value="ACP-like"/>
    <property type="match status" value="1"/>
</dbReference>
<proteinExistence type="predicted"/>
<keyword evidence="1" id="KW-0808">Transferase</keyword>
<dbReference type="InterPro" id="IPR032821">
    <property type="entry name" value="PKS_assoc"/>
</dbReference>
<keyword evidence="2" id="KW-0511">Multifunctional enzyme</keyword>
<dbReference type="Pfam" id="PF00550">
    <property type="entry name" value="PP-binding"/>
    <property type="match status" value="1"/>
</dbReference>
<evidence type="ECO:0000313" key="8">
    <source>
        <dbReference type="Proteomes" id="UP001183535"/>
    </source>
</evidence>
<dbReference type="Gene3D" id="1.10.1200.10">
    <property type="entry name" value="ACP-like"/>
    <property type="match status" value="1"/>
</dbReference>
<dbReference type="PROSITE" id="PS00606">
    <property type="entry name" value="KS3_1"/>
    <property type="match status" value="1"/>
</dbReference>
<dbReference type="Pfam" id="PF02801">
    <property type="entry name" value="Ketoacyl-synt_C"/>
    <property type="match status" value="1"/>
</dbReference>
<accession>A0ABD5EG48</accession>
<dbReference type="EMBL" id="JAVRES010000001">
    <property type="protein sequence ID" value="MDT0433643.1"/>
    <property type="molecule type" value="Genomic_DNA"/>
</dbReference>
<dbReference type="Gene3D" id="3.30.70.3290">
    <property type="match status" value="2"/>
</dbReference>
<dbReference type="InterPro" id="IPR016039">
    <property type="entry name" value="Thiolase-like"/>
</dbReference>